<dbReference type="InterPro" id="IPR007362">
    <property type="entry name" value="DUF429"/>
</dbReference>
<dbReference type="Proteomes" id="UP001056455">
    <property type="component" value="Chromosome"/>
</dbReference>
<gene>
    <name evidence="1" type="ORF">NF556_07930</name>
</gene>
<dbReference type="Pfam" id="PF04250">
    <property type="entry name" value="DUF429"/>
    <property type="match status" value="1"/>
</dbReference>
<reference evidence="1" key="1">
    <citation type="submission" date="2022-06" db="EMBL/GenBank/DDBJ databases">
        <title>Ornithinimicrobium HY1793.</title>
        <authorList>
            <person name="Huang Y."/>
        </authorList>
    </citation>
    <scope>NUCLEOTIDE SEQUENCE</scope>
    <source>
        <strain evidence="1">HY1793</strain>
    </source>
</reference>
<keyword evidence="2" id="KW-1185">Reference proteome</keyword>
<evidence type="ECO:0000313" key="2">
    <source>
        <dbReference type="Proteomes" id="UP001056455"/>
    </source>
</evidence>
<accession>A0ABY4YXS1</accession>
<organism evidence="1 2">
    <name type="scientific">Ornithinimicrobium faecis</name>
    <dbReference type="NCBI Taxonomy" id="2934158"/>
    <lineage>
        <taxon>Bacteria</taxon>
        <taxon>Bacillati</taxon>
        <taxon>Actinomycetota</taxon>
        <taxon>Actinomycetes</taxon>
        <taxon>Micrococcales</taxon>
        <taxon>Ornithinimicrobiaceae</taxon>
        <taxon>Ornithinimicrobium</taxon>
    </lineage>
</organism>
<dbReference type="EMBL" id="CP099489">
    <property type="protein sequence ID" value="USQ81562.1"/>
    <property type="molecule type" value="Genomic_DNA"/>
</dbReference>
<proteinExistence type="predicted"/>
<evidence type="ECO:0000313" key="1">
    <source>
        <dbReference type="EMBL" id="USQ81562.1"/>
    </source>
</evidence>
<name>A0ABY4YXS1_9MICO</name>
<dbReference type="RefSeq" id="WP_252595091.1">
    <property type="nucleotide sequence ID" value="NZ_CP099489.1"/>
</dbReference>
<sequence length="252" mass="26937">MQTLGIDLAASPKKTGVAWLEWSGGKARVSKLVVGAADDELVEAMATAHKTGIDCPLGWPREFVDFIVEHQDDHVDVDPGLAADWRRRLSYRTTDLYVKRAVPGIQGLSVSADRIGVTTMRCAALLSQLAARGLAVERTGSGPITEVYPAASLVRWGFDHKRYKGTKAQPRRNQLVDELQSAASWLELGEYEEDCRASDDALDAVLASMTARAAALGLVEPVPAGSQVAAATEGWIALPRSGVKISELAASG</sequence>
<protein>
    <submittedName>
        <fullName evidence="1">DUF429 domain-containing protein</fullName>
    </submittedName>
</protein>